<evidence type="ECO:0000259" key="5">
    <source>
        <dbReference type="PROSITE" id="PS51635"/>
    </source>
</evidence>
<reference evidence="6" key="1">
    <citation type="submission" date="2019-12" db="EMBL/GenBank/DDBJ databases">
        <title>Clostridiaceae gen. nov. sp. nov., isolated from sediment in Xinjiang, China.</title>
        <authorList>
            <person name="Zhang R."/>
        </authorList>
    </citation>
    <scope>NUCLEOTIDE SEQUENCE</scope>
    <source>
        <strain evidence="6">D2Q-11</strain>
    </source>
</reference>
<dbReference type="Pfam" id="PF01734">
    <property type="entry name" value="Patatin"/>
    <property type="match status" value="1"/>
</dbReference>
<dbReference type="PROSITE" id="PS51635">
    <property type="entry name" value="PNPLA"/>
    <property type="match status" value="1"/>
</dbReference>
<evidence type="ECO:0000256" key="1">
    <source>
        <dbReference type="ARBA" id="ARBA00022801"/>
    </source>
</evidence>
<keyword evidence="1 4" id="KW-0378">Hydrolase</keyword>
<feature type="short sequence motif" description="DGA/G" evidence="4">
    <location>
        <begin position="168"/>
        <end position="170"/>
    </location>
</feature>
<dbReference type="InterPro" id="IPR045943">
    <property type="entry name" value="DUF6363"/>
</dbReference>
<evidence type="ECO:0000313" key="7">
    <source>
        <dbReference type="Proteomes" id="UP000724672"/>
    </source>
</evidence>
<keyword evidence="3 4" id="KW-0443">Lipid metabolism</keyword>
<proteinExistence type="predicted"/>
<dbReference type="PANTHER" id="PTHR14226">
    <property type="entry name" value="NEUROPATHY TARGET ESTERASE/SWISS CHEESE D.MELANOGASTER"/>
    <property type="match status" value="1"/>
</dbReference>
<evidence type="ECO:0000256" key="2">
    <source>
        <dbReference type="ARBA" id="ARBA00022963"/>
    </source>
</evidence>
<keyword evidence="2 4" id="KW-0442">Lipid degradation</keyword>
<feature type="active site" description="Proton acceptor" evidence="4">
    <location>
        <position position="168"/>
    </location>
</feature>
<dbReference type="InterPro" id="IPR016035">
    <property type="entry name" value="Acyl_Trfase/lysoPLipase"/>
</dbReference>
<organism evidence="6 7">
    <name type="scientific">Anaeromonas frigoriresistens</name>
    <dbReference type="NCBI Taxonomy" id="2683708"/>
    <lineage>
        <taxon>Bacteria</taxon>
        <taxon>Bacillati</taxon>
        <taxon>Bacillota</taxon>
        <taxon>Tissierellia</taxon>
        <taxon>Tissierellales</taxon>
        <taxon>Thermohalobacteraceae</taxon>
        <taxon>Anaeromonas</taxon>
    </lineage>
</organism>
<feature type="active site" description="Nucleophile" evidence="4">
    <location>
        <position position="49"/>
    </location>
</feature>
<gene>
    <name evidence="6" type="ORF">GOQ27_09205</name>
</gene>
<dbReference type="CDD" id="cd07208">
    <property type="entry name" value="Pat_hypo_Ecoli_yjju_like"/>
    <property type="match status" value="1"/>
</dbReference>
<comment type="caution">
    <text evidence="4">Lacks conserved residue(s) required for the propagation of feature annotation.</text>
</comment>
<dbReference type="AlphaFoldDB" id="A0A942Z6M7"/>
<dbReference type="Gene3D" id="3.40.1090.10">
    <property type="entry name" value="Cytosolic phospholipase A2 catalytic domain"/>
    <property type="match status" value="2"/>
</dbReference>
<feature type="short sequence motif" description="GXSXG" evidence="4">
    <location>
        <begin position="47"/>
        <end position="51"/>
    </location>
</feature>
<accession>A0A942Z6M7</accession>
<evidence type="ECO:0000313" key="6">
    <source>
        <dbReference type="EMBL" id="MBS4538641.1"/>
    </source>
</evidence>
<dbReference type="Proteomes" id="UP000724672">
    <property type="component" value="Unassembled WGS sequence"/>
</dbReference>
<dbReference type="GO" id="GO:0016042">
    <property type="term" value="P:lipid catabolic process"/>
    <property type="evidence" value="ECO:0007669"/>
    <property type="project" value="UniProtKB-UniRule"/>
</dbReference>
<evidence type="ECO:0000256" key="4">
    <source>
        <dbReference type="PROSITE-ProRule" id="PRU01161"/>
    </source>
</evidence>
<dbReference type="InterPro" id="IPR002641">
    <property type="entry name" value="PNPLA_dom"/>
</dbReference>
<protein>
    <submittedName>
        <fullName evidence="6">Patatin family protein</fullName>
    </submittedName>
</protein>
<evidence type="ECO:0000256" key="3">
    <source>
        <dbReference type="ARBA" id="ARBA00023098"/>
    </source>
</evidence>
<feature type="domain" description="PNPLA" evidence="5">
    <location>
        <begin position="15"/>
        <end position="181"/>
    </location>
</feature>
<dbReference type="PANTHER" id="PTHR14226:SF25">
    <property type="entry name" value="PHOSPHOESTERASE"/>
    <property type="match status" value="1"/>
</dbReference>
<dbReference type="Pfam" id="PF19890">
    <property type="entry name" value="DUF6363"/>
    <property type="match status" value="1"/>
</dbReference>
<name>A0A942Z6M7_9FIRM</name>
<dbReference type="EMBL" id="WSFT01000036">
    <property type="protein sequence ID" value="MBS4538641.1"/>
    <property type="molecule type" value="Genomic_DNA"/>
</dbReference>
<dbReference type="SUPFAM" id="SSF52151">
    <property type="entry name" value="FabD/lysophospholipase-like"/>
    <property type="match status" value="1"/>
</dbReference>
<dbReference type="RefSeq" id="WP_203366561.1">
    <property type="nucleotide sequence ID" value="NZ_WSFT01000036.1"/>
</dbReference>
<comment type="caution">
    <text evidence="6">The sequence shown here is derived from an EMBL/GenBank/DDBJ whole genome shotgun (WGS) entry which is preliminary data.</text>
</comment>
<sequence>MRKRKAYESNDLSALVVEGGAMRGIFAAGVLDTFISQGFNPFSLCIGVSAGATNLSGYLAHMKGRNMTVITKYSTKPEFINLTRFLQGGDLLDLDWLWDISLKELDINIDKIMEFQGKYLIGVTNIETGKAEYIEPRKDNINDVLKASSALPLVYRKYIKIDNKKYADGGIADPIPVIEAYNRGAKNIMVIRSRPVDYSMAISKSYPLCKLLLRNYPELVRSIKVRANVYQKSLDFMRNPPKEVNVLEINPPNDFETTRLTTDSKTLIKDYEKGVKYGKEAIEKWHKLYSHISI</sequence>
<dbReference type="InterPro" id="IPR037483">
    <property type="entry name" value="YjjU-like"/>
</dbReference>
<dbReference type="InterPro" id="IPR050301">
    <property type="entry name" value="NTE"/>
</dbReference>
<keyword evidence="7" id="KW-1185">Reference proteome</keyword>
<dbReference type="GO" id="GO:0016787">
    <property type="term" value="F:hydrolase activity"/>
    <property type="evidence" value="ECO:0007669"/>
    <property type="project" value="UniProtKB-UniRule"/>
</dbReference>